<evidence type="ECO:0000313" key="4">
    <source>
        <dbReference type="Proteomes" id="UP000271548"/>
    </source>
</evidence>
<dbReference type="RefSeq" id="WP_120680204.1">
    <property type="nucleotide sequence ID" value="NZ_RAZS01000007.1"/>
</dbReference>
<proteinExistence type="predicted"/>
<dbReference type="EMBL" id="RAZS01000007">
    <property type="protein sequence ID" value="RKN17105.1"/>
    <property type="molecule type" value="Genomic_DNA"/>
</dbReference>
<evidence type="ECO:0000313" key="5">
    <source>
        <dbReference type="Proteomes" id="UP000275865"/>
    </source>
</evidence>
<dbReference type="OrthoDB" id="5147666at2"/>
<evidence type="ECO:0000313" key="2">
    <source>
        <dbReference type="EMBL" id="RKN17105.1"/>
    </source>
</evidence>
<accession>A0A3A9XZW1</accession>
<evidence type="ECO:0000313" key="3">
    <source>
        <dbReference type="EMBL" id="RKN31040.1"/>
    </source>
</evidence>
<sequence length="182" mass="18044">MKKPLLALTAAAATVVALATPAAAAPTGDTIVTFTVATADLNITVPASINLGSVFSGAAITGELGTVTVSDQRAALSATWVTTVSSSSFTTGNSSPEETITPNLVEYWSGGLTSSTGSPGSTFVPGQPTEADRVNLGVPRTAFSKTSGSGNNSASWAPDVRINVPATAVGGTYSGVITHSVA</sequence>
<reference evidence="4 5" key="1">
    <citation type="submission" date="2018-09" db="EMBL/GenBank/DDBJ databases">
        <title>Micromonospora sp. nov. MS1-9, isolated from a root of Musa sp.</title>
        <authorList>
            <person name="Kuncharoen N."/>
            <person name="Kudo T."/>
            <person name="Ohkuma M."/>
            <person name="Yuki M."/>
            <person name="Tanasupawat S."/>
        </authorList>
    </citation>
    <scope>NUCLEOTIDE SEQUENCE [LARGE SCALE GENOMIC DNA]</scope>
    <source>
        <strain evidence="3 5">MS1-9</strain>
        <strain evidence="2 4">NGC1-4</strain>
    </source>
</reference>
<keyword evidence="1" id="KW-0732">Signal</keyword>
<gene>
    <name evidence="3" type="ORF">D7044_17370</name>
    <name evidence="2" type="ORF">D7147_20785</name>
</gene>
<dbReference type="Proteomes" id="UP000275865">
    <property type="component" value="Unassembled WGS sequence"/>
</dbReference>
<dbReference type="AlphaFoldDB" id="A0A3A9XZW1"/>
<evidence type="ECO:0008006" key="6">
    <source>
        <dbReference type="Google" id="ProtNLM"/>
    </source>
</evidence>
<protein>
    <recommendedName>
        <fullName evidence="6">WxL domain-containing protein</fullName>
    </recommendedName>
</protein>
<name>A0A3A9XZW1_9ACTN</name>
<dbReference type="EMBL" id="RAZT01000008">
    <property type="protein sequence ID" value="RKN31040.1"/>
    <property type="molecule type" value="Genomic_DNA"/>
</dbReference>
<dbReference type="Proteomes" id="UP000271548">
    <property type="component" value="Unassembled WGS sequence"/>
</dbReference>
<keyword evidence="4" id="KW-1185">Reference proteome</keyword>
<evidence type="ECO:0000256" key="1">
    <source>
        <dbReference type="SAM" id="SignalP"/>
    </source>
</evidence>
<comment type="caution">
    <text evidence="3">The sequence shown here is derived from an EMBL/GenBank/DDBJ whole genome shotgun (WGS) entry which is preliminary data.</text>
</comment>
<feature type="chain" id="PRO_5017453528" description="WxL domain-containing protein" evidence="1">
    <location>
        <begin position="25"/>
        <end position="182"/>
    </location>
</feature>
<feature type="signal peptide" evidence="1">
    <location>
        <begin position="1"/>
        <end position="24"/>
    </location>
</feature>
<organism evidence="3 5">
    <name type="scientific">Micromonospora musae</name>
    <dbReference type="NCBI Taxonomy" id="1894970"/>
    <lineage>
        <taxon>Bacteria</taxon>
        <taxon>Bacillati</taxon>
        <taxon>Actinomycetota</taxon>
        <taxon>Actinomycetes</taxon>
        <taxon>Micromonosporales</taxon>
        <taxon>Micromonosporaceae</taxon>
        <taxon>Micromonospora</taxon>
    </lineage>
</organism>